<gene>
    <name evidence="2" type="ORF">KI387_001870</name>
</gene>
<evidence type="ECO:0000256" key="1">
    <source>
        <dbReference type="SAM" id="MobiDB-lite"/>
    </source>
</evidence>
<dbReference type="Proteomes" id="UP000824469">
    <property type="component" value="Unassembled WGS sequence"/>
</dbReference>
<dbReference type="EMBL" id="JAHRHJ020000001">
    <property type="protein sequence ID" value="KAH9329762.1"/>
    <property type="molecule type" value="Genomic_DNA"/>
</dbReference>
<organism evidence="2 3">
    <name type="scientific">Taxus chinensis</name>
    <name type="common">Chinese yew</name>
    <name type="synonym">Taxus wallichiana var. chinensis</name>
    <dbReference type="NCBI Taxonomy" id="29808"/>
    <lineage>
        <taxon>Eukaryota</taxon>
        <taxon>Viridiplantae</taxon>
        <taxon>Streptophyta</taxon>
        <taxon>Embryophyta</taxon>
        <taxon>Tracheophyta</taxon>
        <taxon>Spermatophyta</taxon>
        <taxon>Pinopsida</taxon>
        <taxon>Pinidae</taxon>
        <taxon>Conifers II</taxon>
        <taxon>Cupressales</taxon>
        <taxon>Taxaceae</taxon>
        <taxon>Taxus</taxon>
    </lineage>
</organism>
<keyword evidence="3" id="KW-1185">Reference proteome</keyword>
<name>A0AA38GXQ3_TAXCH</name>
<protein>
    <submittedName>
        <fullName evidence="2">Uncharacterized protein</fullName>
    </submittedName>
</protein>
<reference evidence="2 3" key="1">
    <citation type="journal article" date="2021" name="Nat. Plants">
        <title>The Taxus genome provides insights into paclitaxel biosynthesis.</title>
        <authorList>
            <person name="Xiong X."/>
            <person name="Gou J."/>
            <person name="Liao Q."/>
            <person name="Li Y."/>
            <person name="Zhou Q."/>
            <person name="Bi G."/>
            <person name="Li C."/>
            <person name="Du R."/>
            <person name="Wang X."/>
            <person name="Sun T."/>
            <person name="Guo L."/>
            <person name="Liang H."/>
            <person name="Lu P."/>
            <person name="Wu Y."/>
            <person name="Zhang Z."/>
            <person name="Ro D.K."/>
            <person name="Shang Y."/>
            <person name="Huang S."/>
            <person name="Yan J."/>
        </authorList>
    </citation>
    <scope>NUCLEOTIDE SEQUENCE [LARGE SCALE GENOMIC DNA]</scope>
    <source>
        <strain evidence="2">Ta-2019</strain>
    </source>
</reference>
<evidence type="ECO:0000313" key="2">
    <source>
        <dbReference type="EMBL" id="KAH9329762.1"/>
    </source>
</evidence>
<sequence length="103" mass="11680">ENRLSPSLGGPWDSWDVRAQISRKAARWSTQHLGQLGHRDARGAKSRTGQKNGKNFPKSRFAQSGTVRTKVREIRGSAGLAQVSPFRANRRYFSQAVWDNWDK</sequence>
<comment type="caution">
    <text evidence="2">The sequence shown here is derived from an EMBL/GenBank/DDBJ whole genome shotgun (WGS) entry which is preliminary data.</text>
</comment>
<feature type="non-terminal residue" evidence="2">
    <location>
        <position position="103"/>
    </location>
</feature>
<feature type="non-terminal residue" evidence="2">
    <location>
        <position position="1"/>
    </location>
</feature>
<dbReference type="AlphaFoldDB" id="A0AA38GXQ3"/>
<evidence type="ECO:0000313" key="3">
    <source>
        <dbReference type="Proteomes" id="UP000824469"/>
    </source>
</evidence>
<proteinExistence type="predicted"/>
<feature type="region of interest" description="Disordered" evidence="1">
    <location>
        <begin position="28"/>
        <end position="66"/>
    </location>
</feature>
<accession>A0AA38GXQ3</accession>